<proteinExistence type="predicted"/>
<dbReference type="EMBL" id="WMKA01000010">
    <property type="protein sequence ID" value="MTG88612.1"/>
    <property type="molecule type" value="Genomic_DNA"/>
</dbReference>
<protein>
    <recommendedName>
        <fullName evidence="3">DUF559 domain-containing protein</fullName>
    </recommendedName>
</protein>
<evidence type="ECO:0008006" key="3">
    <source>
        <dbReference type="Google" id="ProtNLM"/>
    </source>
</evidence>
<accession>A0A6N7ZGZ9</accession>
<gene>
    <name evidence="1" type="ORF">GJV82_06590</name>
</gene>
<reference evidence="1 2" key="1">
    <citation type="submission" date="2019-11" db="EMBL/GenBank/DDBJ databases">
        <title>Cellulosimicrobium composti sp. nov. isolated from a compost.</title>
        <authorList>
            <person name="Yang Y."/>
        </authorList>
    </citation>
    <scope>NUCLEOTIDE SEQUENCE [LARGE SCALE GENOMIC DNA]</scope>
    <source>
        <strain evidence="1 2">BIT-GX5</strain>
    </source>
</reference>
<name>A0A6N7ZGZ9_9MICO</name>
<comment type="caution">
    <text evidence="1">The sequence shown here is derived from an EMBL/GenBank/DDBJ whole genome shotgun (WGS) entry which is preliminary data.</text>
</comment>
<evidence type="ECO:0000313" key="1">
    <source>
        <dbReference type="EMBL" id="MTG88612.1"/>
    </source>
</evidence>
<dbReference type="Proteomes" id="UP000440668">
    <property type="component" value="Unassembled WGS sequence"/>
</dbReference>
<organism evidence="1 2">
    <name type="scientific">Cellulosimicrobium composti</name>
    <dbReference type="NCBI Taxonomy" id="2672572"/>
    <lineage>
        <taxon>Bacteria</taxon>
        <taxon>Bacillati</taxon>
        <taxon>Actinomycetota</taxon>
        <taxon>Actinomycetes</taxon>
        <taxon>Micrococcales</taxon>
        <taxon>Promicromonosporaceae</taxon>
        <taxon>Cellulosimicrobium</taxon>
    </lineage>
</organism>
<dbReference type="RefSeq" id="WP_155098669.1">
    <property type="nucleotide sequence ID" value="NZ_WMKA01000010.1"/>
</dbReference>
<dbReference type="AlphaFoldDB" id="A0A6N7ZGZ9"/>
<sequence length="166" mass="18026">MDSAGHLGLLDAEGLARAHDLARGRRGVARTHAWWSEHDARAESPLETFARLECADAGLAPDELQVEVFDDGRFLGRGDLGWRLPQGRWLIAEMDGVDVHGAPDALLRDRSRQNALVSHGGVELLRFTGRDLATPGTSRPGRMTTALRRHLGRTRGSAVSSTGLMS</sequence>
<evidence type="ECO:0000313" key="2">
    <source>
        <dbReference type="Proteomes" id="UP000440668"/>
    </source>
</evidence>